<protein>
    <recommendedName>
        <fullName evidence="3">Nicotinamide N-methyltransferase</fullName>
    </recommendedName>
</protein>
<dbReference type="PANTHER" id="PTHR14614:SF10">
    <property type="entry name" value="PROTEIN N-TERMINAL AND LYSINE N-METHYLTRANSFERASE EFM7"/>
    <property type="match status" value="1"/>
</dbReference>
<dbReference type="GO" id="GO:0008757">
    <property type="term" value="F:S-adenosylmethionine-dependent methyltransferase activity"/>
    <property type="evidence" value="ECO:0007669"/>
    <property type="project" value="UniProtKB-ARBA"/>
</dbReference>
<comment type="caution">
    <text evidence="1">The sequence shown here is derived from an EMBL/GenBank/DDBJ whole genome shotgun (WGS) entry which is preliminary data.</text>
</comment>
<keyword evidence="2" id="KW-1185">Reference proteome</keyword>
<proteinExistence type="predicted"/>
<gene>
    <name evidence="1" type="ORF">GSI_10482</name>
</gene>
<evidence type="ECO:0000313" key="1">
    <source>
        <dbReference type="EMBL" id="PIL27335.1"/>
    </source>
</evidence>
<dbReference type="Gene3D" id="3.40.50.150">
    <property type="entry name" value="Vaccinia Virus protein VP39"/>
    <property type="match status" value="1"/>
</dbReference>
<dbReference type="AlphaFoldDB" id="A0A2G8S0R0"/>
<dbReference type="EMBL" id="AYKW01000034">
    <property type="protein sequence ID" value="PIL27335.1"/>
    <property type="molecule type" value="Genomic_DNA"/>
</dbReference>
<sequence length="249" mass="28154">MEMTNADTESDDGMGLGDVFTWAHIPYGHITYGTRQWLSPRFSTSPSIGTYIAVALSSSSVQVADFRVSSSQKTAQKGHVHRVPSPSVESDRKFQVVITDYPDRPLIDNISLNVKQNIEGAARERVVVQGYIWGHPVTPLLEHLPHDQPDRGFDLMILSDLIFNHSQHDAMLKTCDLALAKSSRACVLVFYSHHRPHLAHRDMEFFAKAREQGWTCEEILTRKFEPMFADDPGDEEVRATVHGWRLTRA</sequence>
<name>A0A2G8S0R0_9APHY</name>
<dbReference type="STRING" id="1077348.A0A2G8S0R0"/>
<dbReference type="InterPro" id="IPR029063">
    <property type="entry name" value="SAM-dependent_MTases_sf"/>
</dbReference>
<dbReference type="GO" id="GO:0005737">
    <property type="term" value="C:cytoplasm"/>
    <property type="evidence" value="ECO:0007669"/>
    <property type="project" value="TreeGrafter"/>
</dbReference>
<dbReference type="Proteomes" id="UP000230002">
    <property type="component" value="Unassembled WGS sequence"/>
</dbReference>
<dbReference type="OrthoDB" id="46564at2759"/>
<evidence type="ECO:0000313" key="2">
    <source>
        <dbReference type="Proteomes" id="UP000230002"/>
    </source>
</evidence>
<accession>A0A2G8S0R0</accession>
<dbReference type="InterPro" id="IPR019410">
    <property type="entry name" value="Methyltransf_16"/>
</dbReference>
<evidence type="ECO:0008006" key="3">
    <source>
        <dbReference type="Google" id="ProtNLM"/>
    </source>
</evidence>
<organism evidence="1 2">
    <name type="scientific">Ganoderma sinense ZZ0214-1</name>
    <dbReference type="NCBI Taxonomy" id="1077348"/>
    <lineage>
        <taxon>Eukaryota</taxon>
        <taxon>Fungi</taxon>
        <taxon>Dikarya</taxon>
        <taxon>Basidiomycota</taxon>
        <taxon>Agaricomycotina</taxon>
        <taxon>Agaricomycetes</taxon>
        <taxon>Polyporales</taxon>
        <taxon>Polyporaceae</taxon>
        <taxon>Ganoderma</taxon>
    </lineage>
</organism>
<dbReference type="PANTHER" id="PTHR14614">
    <property type="entry name" value="HEPATOCELLULAR CARCINOMA-ASSOCIATED ANTIGEN"/>
    <property type="match status" value="1"/>
</dbReference>
<dbReference type="Pfam" id="PF10294">
    <property type="entry name" value="Methyltransf_16"/>
    <property type="match status" value="1"/>
</dbReference>
<reference evidence="1 2" key="1">
    <citation type="journal article" date="2015" name="Sci. Rep.">
        <title>Chromosome-level genome map provides insights into diverse defense mechanisms in the medicinal fungus Ganoderma sinense.</title>
        <authorList>
            <person name="Zhu Y."/>
            <person name="Xu J."/>
            <person name="Sun C."/>
            <person name="Zhou S."/>
            <person name="Xu H."/>
            <person name="Nelson D.R."/>
            <person name="Qian J."/>
            <person name="Song J."/>
            <person name="Luo H."/>
            <person name="Xiang L."/>
            <person name="Li Y."/>
            <person name="Xu Z."/>
            <person name="Ji A."/>
            <person name="Wang L."/>
            <person name="Lu S."/>
            <person name="Hayward A."/>
            <person name="Sun W."/>
            <person name="Li X."/>
            <person name="Schwartz D.C."/>
            <person name="Wang Y."/>
            <person name="Chen S."/>
        </authorList>
    </citation>
    <scope>NUCLEOTIDE SEQUENCE [LARGE SCALE GENOMIC DNA]</scope>
    <source>
        <strain evidence="1 2">ZZ0214-1</strain>
    </source>
</reference>